<proteinExistence type="predicted"/>
<comment type="caution">
    <text evidence="2">The sequence shown here is derived from an EMBL/GenBank/DDBJ whole genome shotgun (WGS) entry which is preliminary data.</text>
</comment>
<evidence type="ECO:0008006" key="4">
    <source>
        <dbReference type="Google" id="ProtNLM"/>
    </source>
</evidence>
<accession>M7S7B8</accession>
<dbReference type="HOGENOM" id="CLU_3047766_0_0_6"/>
<dbReference type="AlphaFoldDB" id="M7S7B8"/>
<dbReference type="Proteomes" id="UP000013259">
    <property type="component" value="Unassembled WGS sequence"/>
</dbReference>
<organism evidence="2 3">
    <name type="scientific">Salmonella enterica subsp. enterica serovar Dublin str. UC16</name>
    <dbReference type="NCBI Taxonomy" id="1192688"/>
    <lineage>
        <taxon>Bacteria</taxon>
        <taxon>Pseudomonadati</taxon>
        <taxon>Pseudomonadota</taxon>
        <taxon>Gammaproteobacteria</taxon>
        <taxon>Enterobacterales</taxon>
        <taxon>Enterobacteriaceae</taxon>
        <taxon>Salmonella</taxon>
    </lineage>
</organism>
<sequence>MKHLRVVACMIMLALAGCDNNDKTAPTTKSEAPAVAQPSPAQDPAQLQKLAQQS</sequence>
<evidence type="ECO:0000256" key="1">
    <source>
        <dbReference type="SAM" id="MobiDB-lite"/>
    </source>
</evidence>
<dbReference type="EMBL" id="APMR01000091">
    <property type="protein sequence ID" value="EMR50890.1"/>
    <property type="molecule type" value="Genomic_DNA"/>
</dbReference>
<evidence type="ECO:0000313" key="2">
    <source>
        <dbReference type="EMBL" id="EMR50890.1"/>
    </source>
</evidence>
<gene>
    <name evidence="2" type="ORF">A670_03942</name>
</gene>
<name>M7S7B8_SALDU</name>
<feature type="region of interest" description="Disordered" evidence="1">
    <location>
        <begin position="20"/>
        <end position="54"/>
    </location>
</feature>
<dbReference type="PATRIC" id="fig|1192688.3.peg.3749"/>
<evidence type="ECO:0000313" key="3">
    <source>
        <dbReference type="Proteomes" id="UP000013259"/>
    </source>
</evidence>
<reference evidence="2 3" key="1">
    <citation type="submission" date="2013-02" db="EMBL/GenBank/DDBJ databases">
        <authorList>
            <person name="McClelland M."/>
            <person name="Porwollik S."/>
            <person name="Desai P."/>
            <person name="Cheng P."/>
            <person name="Wollam A."/>
            <person name="Pepin K."/>
            <person name="Bhonagiri V."/>
            <person name="Fulton L."/>
            <person name="Fulton R."/>
            <person name="Delehaunty K."/>
            <person name="Fronick C."/>
            <person name="Godfrey J."/>
            <person name="Waligorski J."/>
            <person name="Appelbaum E."/>
            <person name="Tomlinson C."/>
            <person name="Warren W."/>
            <person name="Sodergren E."/>
            <person name="Weinstock G."/>
            <person name="Wilson R.K."/>
        </authorList>
    </citation>
    <scope>NUCLEOTIDE SEQUENCE [LARGE SCALE GENOMIC DNA]</scope>
    <source>
        <strain evidence="2 3">UC16</strain>
    </source>
</reference>
<protein>
    <recommendedName>
        <fullName evidence="4">Lipoprotein</fullName>
    </recommendedName>
</protein>
<dbReference type="PROSITE" id="PS51257">
    <property type="entry name" value="PROKAR_LIPOPROTEIN"/>
    <property type="match status" value="1"/>
</dbReference>